<evidence type="ECO:0000313" key="1">
    <source>
        <dbReference type="EMBL" id="GAH81266.1"/>
    </source>
</evidence>
<accession>X1IFS5</accession>
<reference evidence="1" key="1">
    <citation type="journal article" date="2014" name="Front. Microbiol.">
        <title>High frequency of phylogenetically diverse reductive dehalogenase-homologous genes in deep subseafloor sedimentary metagenomes.</title>
        <authorList>
            <person name="Kawai M."/>
            <person name="Futagami T."/>
            <person name="Toyoda A."/>
            <person name="Takaki Y."/>
            <person name="Nishi S."/>
            <person name="Hori S."/>
            <person name="Arai W."/>
            <person name="Tsubouchi T."/>
            <person name="Morono Y."/>
            <person name="Uchiyama I."/>
            <person name="Ito T."/>
            <person name="Fujiyama A."/>
            <person name="Inagaki F."/>
            <person name="Takami H."/>
        </authorList>
    </citation>
    <scope>NUCLEOTIDE SEQUENCE</scope>
    <source>
        <strain evidence="1">Expedition CK06-06</strain>
    </source>
</reference>
<gene>
    <name evidence="1" type="ORF">S03H2_61148</name>
</gene>
<proteinExistence type="predicted"/>
<sequence length="46" mass="5199">SDGIAYIPLTGTKKEVEMNLEEIKSILNTYSYFVRALNLVSNYKTA</sequence>
<dbReference type="EMBL" id="BARU01039453">
    <property type="protein sequence ID" value="GAH81266.1"/>
    <property type="molecule type" value="Genomic_DNA"/>
</dbReference>
<comment type="caution">
    <text evidence="1">The sequence shown here is derived from an EMBL/GenBank/DDBJ whole genome shotgun (WGS) entry which is preliminary data.</text>
</comment>
<dbReference type="AlphaFoldDB" id="X1IFS5"/>
<organism evidence="1">
    <name type="scientific">marine sediment metagenome</name>
    <dbReference type="NCBI Taxonomy" id="412755"/>
    <lineage>
        <taxon>unclassified sequences</taxon>
        <taxon>metagenomes</taxon>
        <taxon>ecological metagenomes</taxon>
    </lineage>
</organism>
<name>X1IFS5_9ZZZZ</name>
<protein>
    <submittedName>
        <fullName evidence="1">Uncharacterized protein</fullName>
    </submittedName>
</protein>
<feature type="non-terminal residue" evidence="1">
    <location>
        <position position="1"/>
    </location>
</feature>